<dbReference type="Proteomes" id="UP000657177">
    <property type="component" value="Unassembled WGS sequence"/>
</dbReference>
<organism evidence="9 10">
    <name type="scientific">Capillibacterium thermochitinicola</name>
    <dbReference type="NCBI Taxonomy" id="2699427"/>
    <lineage>
        <taxon>Bacteria</taxon>
        <taxon>Bacillati</taxon>
        <taxon>Bacillota</taxon>
        <taxon>Capillibacterium</taxon>
    </lineage>
</organism>
<dbReference type="PROSITE" id="PS50928">
    <property type="entry name" value="ABC_TM1"/>
    <property type="match status" value="1"/>
</dbReference>
<accession>A0A8J6LJ03</accession>
<feature type="transmembrane region" description="Helical" evidence="7">
    <location>
        <begin position="149"/>
        <end position="171"/>
    </location>
</feature>
<evidence type="ECO:0000256" key="4">
    <source>
        <dbReference type="ARBA" id="ARBA00022692"/>
    </source>
</evidence>
<gene>
    <name evidence="9" type="ORF">G5B42_06865</name>
</gene>
<keyword evidence="3" id="KW-1003">Cell membrane</keyword>
<dbReference type="Pfam" id="PF00528">
    <property type="entry name" value="BPD_transp_1"/>
    <property type="match status" value="1"/>
</dbReference>
<dbReference type="EMBL" id="JAAKDE010000013">
    <property type="protein sequence ID" value="MBA2133261.1"/>
    <property type="molecule type" value="Genomic_DNA"/>
</dbReference>
<keyword evidence="5 7" id="KW-1133">Transmembrane helix</keyword>
<dbReference type="GO" id="GO:0005886">
    <property type="term" value="C:plasma membrane"/>
    <property type="evidence" value="ECO:0007669"/>
    <property type="project" value="UniProtKB-SubCell"/>
</dbReference>
<dbReference type="CDD" id="cd06261">
    <property type="entry name" value="TM_PBP2"/>
    <property type="match status" value="1"/>
</dbReference>
<evidence type="ECO:0000256" key="6">
    <source>
        <dbReference type="ARBA" id="ARBA00023136"/>
    </source>
</evidence>
<feature type="domain" description="ABC transmembrane type-1" evidence="8">
    <location>
        <begin position="80"/>
        <end position="271"/>
    </location>
</feature>
<reference evidence="9" key="1">
    <citation type="submission" date="2020-06" db="EMBL/GenBank/DDBJ databases">
        <title>Novel chitinolytic bacterium.</title>
        <authorList>
            <person name="Ungkulpasvich U."/>
            <person name="Kosugi A."/>
            <person name="Uke A."/>
        </authorList>
    </citation>
    <scope>NUCLEOTIDE SEQUENCE</scope>
    <source>
        <strain evidence="9">UUS1-1</strain>
    </source>
</reference>
<dbReference type="InterPro" id="IPR000515">
    <property type="entry name" value="MetI-like"/>
</dbReference>
<keyword evidence="2 7" id="KW-0813">Transport</keyword>
<name>A0A8J6LJ03_9FIRM</name>
<keyword evidence="6 7" id="KW-0472">Membrane</keyword>
<dbReference type="PANTHER" id="PTHR43744:SF12">
    <property type="entry name" value="ABC TRANSPORTER PERMEASE PROTEIN MG189-RELATED"/>
    <property type="match status" value="1"/>
</dbReference>
<feature type="transmembrane region" description="Helical" evidence="7">
    <location>
        <begin position="115"/>
        <end position="137"/>
    </location>
</feature>
<evidence type="ECO:0000256" key="1">
    <source>
        <dbReference type="ARBA" id="ARBA00004651"/>
    </source>
</evidence>
<dbReference type="AlphaFoldDB" id="A0A8J6LJ03"/>
<evidence type="ECO:0000256" key="5">
    <source>
        <dbReference type="ARBA" id="ARBA00022989"/>
    </source>
</evidence>
<sequence>MKKNGYRNSLQEETGLISRLFFRLILFLFAVLSIAPLVWVTLSSFKTTQEFQMNRLWLPARWFFKNYPMAWEIGNMGTLIVNSVIYTTVSTLAVIVLSVAAAFAFAKIKSKATPILYGSFVIGILLTIQSIMVPLFLMANTVHLLDTRLGVLIPYTGLGLPIGIYLCTEFIKGIHDSIIESARIDGAGYFQILARIVFPMSKPVISTLAILNVLSVWNEFMMINILVSREALKSLPVGIMKFSSALSSDYGKQFAALVIGLLPLLLFYLAFRNKITEGVSAGAVKG</sequence>
<comment type="caution">
    <text evidence="9">The sequence shown here is derived from an EMBL/GenBank/DDBJ whole genome shotgun (WGS) entry which is preliminary data.</text>
</comment>
<comment type="similarity">
    <text evidence="7">Belongs to the binding-protein-dependent transport system permease family.</text>
</comment>
<keyword evidence="10" id="KW-1185">Reference proteome</keyword>
<keyword evidence="4 7" id="KW-0812">Transmembrane</keyword>
<feature type="transmembrane region" description="Helical" evidence="7">
    <location>
        <begin position="254"/>
        <end position="271"/>
    </location>
</feature>
<proteinExistence type="inferred from homology"/>
<dbReference type="Gene3D" id="1.10.3720.10">
    <property type="entry name" value="MetI-like"/>
    <property type="match status" value="1"/>
</dbReference>
<feature type="transmembrane region" description="Helical" evidence="7">
    <location>
        <begin position="84"/>
        <end position="106"/>
    </location>
</feature>
<dbReference type="GO" id="GO:0055085">
    <property type="term" value="P:transmembrane transport"/>
    <property type="evidence" value="ECO:0007669"/>
    <property type="project" value="InterPro"/>
</dbReference>
<evidence type="ECO:0000256" key="2">
    <source>
        <dbReference type="ARBA" id="ARBA00022448"/>
    </source>
</evidence>
<feature type="transmembrane region" description="Helical" evidence="7">
    <location>
        <begin position="192"/>
        <end position="217"/>
    </location>
</feature>
<dbReference type="SUPFAM" id="SSF161098">
    <property type="entry name" value="MetI-like"/>
    <property type="match status" value="1"/>
</dbReference>
<evidence type="ECO:0000256" key="7">
    <source>
        <dbReference type="RuleBase" id="RU363032"/>
    </source>
</evidence>
<protein>
    <submittedName>
        <fullName evidence="9">Carbohydrate ABC transporter permease</fullName>
    </submittedName>
</protein>
<feature type="transmembrane region" description="Helical" evidence="7">
    <location>
        <begin position="20"/>
        <end position="42"/>
    </location>
</feature>
<dbReference type="PANTHER" id="PTHR43744">
    <property type="entry name" value="ABC TRANSPORTER PERMEASE PROTEIN MG189-RELATED-RELATED"/>
    <property type="match status" value="1"/>
</dbReference>
<evidence type="ECO:0000256" key="3">
    <source>
        <dbReference type="ARBA" id="ARBA00022475"/>
    </source>
</evidence>
<evidence type="ECO:0000259" key="8">
    <source>
        <dbReference type="PROSITE" id="PS50928"/>
    </source>
</evidence>
<evidence type="ECO:0000313" key="10">
    <source>
        <dbReference type="Proteomes" id="UP000657177"/>
    </source>
</evidence>
<evidence type="ECO:0000313" key="9">
    <source>
        <dbReference type="EMBL" id="MBA2133261.1"/>
    </source>
</evidence>
<comment type="subcellular location">
    <subcellularLocation>
        <location evidence="1 7">Cell membrane</location>
        <topology evidence="1 7">Multi-pass membrane protein</topology>
    </subcellularLocation>
</comment>
<dbReference type="InterPro" id="IPR035906">
    <property type="entry name" value="MetI-like_sf"/>
</dbReference>